<reference evidence="3" key="2">
    <citation type="submission" date="2020-09" db="EMBL/GenBank/DDBJ databases">
        <authorList>
            <person name="Sun Q."/>
            <person name="Ohkuma M."/>
        </authorList>
    </citation>
    <scope>NUCLEOTIDE SEQUENCE</scope>
    <source>
        <strain evidence="3">JCM 13064</strain>
    </source>
</reference>
<evidence type="ECO:0000313" key="3">
    <source>
        <dbReference type="EMBL" id="GGL00303.1"/>
    </source>
</evidence>
<comment type="caution">
    <text evidence="3">The sequence shown here is derived from an EMBL/GenBank/DDBJ whole genome shotgun (WGS) entry which is preliminary data.</text>
</comment>
<accession>A0A917RCQ2</accession>
<dbReference type="Pfam" id="PF01345">
    <property type="entry name" value="DUF11"/>
    <property type="match status" value="1"/>
</dbReference>
<protein>
    <recommendedName>
        <fullName evidence="2">DUF11 domain-containing protein</fullName>
    </recommendedName>
</protein>
<dbReference type="AlphaFoldDB" id="A0A917RCQ2"/>
<dbReference type="EMBL" id="BMNT01000027">
    <property type="protein sequence ID" value="GGL00303.1"/>
    <property type="molecule type" value="Genomic_DNA"/>
</dbReference>
<keyword evidence="4" id="KW-1185">Reference proteome</keyword>
<dbReference type="RefSeq" id="WP_189165279.1">
    <property type="nucleotide sequence ID" value="NZ_BMNT01000027.1"/>
</dbReference>
<evidence type="ECO:0000256" key="1">
    <source>
        <dbReference type="SAM" id="SignalP"/>
    </source>
</evidence>
<dbReference type="InterPro" id="IPR013783">
    <property type="entry name" value="Ig-like_fold"/>
</dbReference>
<dbReference type="InterPro" id="IPR001434">
    <property type="entry name" value="OmcB-like_DUF11"/>
</dbReference>
<feature type="signal peptide" evidence="1">
    <location>
        <begin position="1"/>
        <end position="29"/>
    </location>
</feature>
<dbReference type="Gene3D" id="2.60.40.10">
    <property type="entry name" value="Immunoglobulins"/>
    <property type="match status" value="1"/>
</dbReference>
<evidence type="ECO:0000259" key="2">
    <source>
        <dbReference type="Pfam" id="PF01345"/>
    </source>
</evidence>
<name>A0A917RCQ2_9ACTN</name>
<feature type="chain" id="PRO_5037711891" description="DUF11 domain-containing protein" evidence="1">
    <location>
        <begin position="30"/>
        <end position="288"/>
    </location>
</feature>
<keyword evidence="1" id="KW-0732">Signal</keyword>
<sequence length="288" mass="28167">MRPLRHALALVITAVATVLSPLLAAPASAEEPEVAIGLSATQVNPGDSLTVSVTVTNVHAFTVLSATARLFGSPGPLTSYAQLTGCGGAIGSCGTIPGPDGPIGVQASLGSLAGGASATATFTLQIAPDAPGGEQTFQAQLGGANYASEIVDGPVLTIVDRADAAVALTAKPRLSLLVPKIEFTVAVTGNGPGAVRSATVTTPLPAGLSAASGDCAVAAGTVACTVGPLAPGATATRKFTVPIGLLTIGVPYTFTATRTASSPSDPVAANDSARVRCTVVSIVLVTCS</sequence>
<feature type="domain" description="DUF11" evidence="2">
    <location>
        <begin position="179"/>
        <end position="275"/>
    </location>
</feature>
<reference evidence="3" key="1">
    <citation type="journal article" date="2014" name="Int. J. Syst. Evol. Microbiol.">
        <title>Complete genome sequence of Corynebacterium casei LMG S-19264T (=DSM 44701T), isolated from a smear-ripened cheese.</title>
        <authorList>
            <consortium name="US DOE Joint Genome Institute (JGI-PGF)"/>
            <person name="Walter F."/>
            <person name="Albersmeier A."/>
            <person name="Kalinowski J."/>
            <person name="Ruckert C."/>
        </authorList>
    </citation>
    <scope>NUCLEOTIDE SEQUENCE</scope>
    <source>
        <strain evidence="3">JCM 13064</strain>
    </source>
</reference>
<dbReference type="GO" id="GO:0005975">
    <property type="term" value="P:carbohydrate metabolic process"/>
    <property type="evidence" value="ECO:0007669"/>
    <property type="project" value="UniProtKB-ARBA"/>
</dbReference>
<organism evidence="3 4">
    <name type="scientific">Sphaerisporangium melleum</name>
    <dbReference type="NCBI Taxonomy" id="321316"/>
    <lineage>
        <taxon>Bacteria</taxon>
        <taxon>Bacillati</taxon>
        <taxon>Actinomycetota</taxon>
        <taxon>Actinomycetes</taxon>
        <taxon>Streptosporangiales</taxon>
        <taxon>Streptosporangiaceae</taxon>
        <taxon>Sphaerisporangium</taxon>
    </lineage>
</organism>
<dbReference type="Proteomes" id="UP000645217">
    <property type="component" value="Unassembled WGS sequence"/>
</dbReference>
<gene>
    <name evidence="3" type="ORF">GCM10007964_48020</name>
</gene>
<proteinExistence type="predicted"/>
<evidence type="ECO:0000313" key="4">
    <source>
        <dbReference type="Proteomes" id="UP000645217"/>
    </source>
</evidence>